<proteinExistence type="predicted"/>
<reference evidence="1 2" key="1">
    <citation type="submission" date="2018-06" db="EMBL/GenBank/DDBJ databases">
        <authorList>
            <consortium name="Pathogen Informatics"/>
            <person name="Doyle S."/>
        </authorList>
    </citation>
    <scope>NUCLEOTIDE SEQUENCE [LARGE SCALE GENOMIC DNA]</scope>
    <source>
        <strain evidence="1 2">NCTC11532</strain>
    </source>
</reference>
<dbReference type="OrthoDB" id="5653670at2"/>
<evidence type="ECO:0000313" key="1">
    <source>
        <dbReference type="EMBL" id="STY30420.1"/>
    </source>
</evidence>
<dbReference type="EMBL" id="UGPB01000001">
    <property type="protein sequence ID" value="STY30420.1"/>
    <property type="molecule type" value="Genomic_DNA"/>
</dbReference>
<evidence type="ECO:0000313" key="2">
    <source>
        <dbReference type="Proteomes" id="UP000255297"/>
    </source>
</evidence>
<accession>A0A378LWM4</accession>
<gene>
    <name evidence="1" type="ORF">NCTC11532_02398</name>
</gene>
<dbReference type="RefSeq" id="WP_031563698.1">
    <property type="nucleotide sequence ID" value="NZ_CAAAIS010000004.1"/>
</dbReference>
<dbReference type="Proteomes" id="UP000255297">
    <property type="component" value="Unassembled WGS sequence"/>
</dbReference>
<sequence length="175" mass="21507">MDNLQWTLDVNFKKKTTYSPKFFSNHPERCEASHPLLISFFAWLRRINATLNKTDVMNQNEQMKRDLKYIHKQNFLLFLMVTKQFRILNRLWKSPLLTCNFYRANAFKAYTIRRYKKRRIKNRMRRRYDFAFSKQNTLFFLREINQKYGNIIFSHQDPQMKYLNCPIGNCRDPKK</sequence>
<dbReference type="AlphaFoldDB" id="A0A378LWM4"/>
<protein>
    <submittedName>
        <fullName evidence="1">Uncharacterized protein</fullName>
    </submittedName>
</protein>
<organism evidence="1 2">
    <name type="scientific">Legionella wadsworthii</name>
    <dbReference type="NCBI Taxonomy" id="28088"/>
    <lineage>
        <taxon>Bacteria</taxon>
        <taxon>Pseudomonadati</taxon>
        <taxon>Pseudomonadota</taxon>
        <taxon>Gammaproteobacteria</taxon>
        <taxon>Legionellales</taxon>
        <taxon>Legionellaceae</taxon>
        <taxon>Legionella</taxon>
    </lineage>
</organism>
<name>A0A378LWM4_9GAMM</name>
<keyword evidence="2" id="KW-1185">Reference proteome</keyword>